<evidence type="ECO:0000313" key="1">
    <source>
        <dbReference type="EMBL" id="VVC76049.1"/>
    </source>
</evidence>
<reference evidence="1 2" key="1">
    <citation type="submission" date="2019-08" db="EMBL/GenBank/DDBJ databases">
        <authorList>
            <person name="Guy L."/>
        </authorList>
    </citation>
    <scope>NUCLEOTIDE SEQUENCE [LARGE SCALE GENOMIC DNA]</scope>
    <source>
        <strain evidence="1 2">SGT-108</strain>
    </source>
</reference>
<accession>A0A5E4PGG0</accession>
<proteinExistence type="predicted"/>
<organism evidence="1 2">
    <name type="scientific">Aquicella siphonis</name>
    <dbReference type="NCBI Taxonomy" id="254247"/>
    <lineage>
        <taxon>Bacteria</taxon>
        <taxon>Pseudomonadati</taxon>
        <taxon>Pseudomonadota</taxon>
        <taxon>Gammaproteobacteria</taxon>
        <taxon>Legionellales</taxon>
        <taxon>Coxiellaceae</taxon>
        <taxon>Aquicella</taxon>
    </lineage>
</organism>
<sequence length="63" mass="7260">MDDLIDRKRKISNKLIRSDGVAVRSNKVFFWHGLYQPFFNNVDCRSLSISSRLAVEVACAWSV</sequence>
<dbReference type="Proteomes" id="UP000324194">
    <property type="component" value="Chromosome 1"/>
</dbReference>
<dbReference type="EMBL" id="LR699119">
    <property type="protein sequence ID" value="VVC76049.1"/>
    <property type="molecule type" value="Genomic_DNA"/>
</dbReference>
<gene>
    <name evidence="1" type="ORF">AQUSIP_13510</name>
</gene>
<dbReference type="KEGG" id="asip:AQUSIP_13510"/>
<dbReference type="AlphaFoldDB" id="A0A5E4PGG0"/>
<keyword evidence="2" id="KW-1185">Reference proteome</keyword>
<protein>
    <submittedName>
        <fullName evidence="1">Uncharacterized protein</fullName>
    </submittedName>
</protein>
<name>A0A5E4PGG0_9COXI</name>
<evidence type="ECO:0000313" key="2">
    <source>
        <dbReference type="Proteomes" id="UP000324194"/>
    </source>
</evidence>